<feature type="compositionally biased region" description="Low complexity" evidence="4">
    <location>
        <begin position="112"/>
        <end position="132"/>
    </location>
</feature>
<evidence type="ECO:0000256" key="1">
    <source>
        <dbReference type="ARBA" id="ARBA00004123"/>
    </source>
</evidence>
<reference evidence="5 6" key="1">
    <citation type="submission" date="2021-07" db="EMBL/GenBank/DDBJ databases">
        <title>The Aristolochia fimbriata genome: insights into angiosperm evolution, floral development and chemical biosynthesis.</title>
        <authorList>
            <person name="Jiao Y."/>
        </authorList>
    </citation>
    <scope>NUCLEOTIDE SEQUENCE [LARGE SCALE GENOMIC DNA]</scope>
    <source>
        <strain evidence="5">IBCAS-2021</strain>
        <tissue evidence="5">Leaf</tissue>
    </source>
</reference>
<feature type="compositionally biased region" description="Basic residues" evidence="4">
    <location>
        <begin position="222"/>
        <end position="231"/>
    </location>
</feature>
<feature type="compositionally biased region" description="Pro residues" evidence="4">
    <location>
        <begin position="235"/>
        <end position="245"/>
    </location>
</feature>
<proteinExistence type="inferred from homology"/>
<evidence type="ECO:0000256" key="3">
    <source>
        <dbReference type="ARBA" id="ARBA00023242"/>
    </source>
</evidence>
<keyword evidence="3" id="KW-0539">Nucleus</keyword>
<organism evidence="5 6">
    <name type="scientific">Aristolochia fimbriata</name>
    <name type="common">White veined hardy Dutchman's pipe vine</name>
    <dbReference type="NCBI Taxonomy" id="158543"/>
    <lineage>
        <taxon>Eukaryota</taxon>
        <taxon>Viridiplantae</taxon>
        <taxon>Streptophyta</taxon>
        <taxon>Embryophyta</taxon>
        <taxon>Tracheophyta</taxon>
        <taxon>Spermatophyta</taxon>
        <taxon>Magnoliopsida</taxon>
        <taxon>Magnoliidae</taxon>
        <taxon>Piperales</taxon>
        <taxon>Aristolochiaceae</taxon>
        <taxon>Aristolochia</taxon>
    </lineage>
</organism>
<comment type="subcellular location">
    <subcellularLocation>
        <location evidence="1">Nucleus</location>
    </subcellularLocation>
</comment>
<sequence>MPSGRRETKAAEARLFVDLRPSDSESTKNFWSRNLGCAQWLLFFPVRSLFCIPKSSQFRQHAVLRAALCIVIRDCSAANLTIMASYRPFPPQSSFGPPSQNSLPPPPPPPVQQNHYPPIHGGSQPGGPSSSYQPPPSNYGYPYPPQRTQQPQYSFQPPAGPPPSYPMPPHPRLPLPSSINPQSQPSGQPPPLYYQSSSQYPPPPGPPAQPAPPPPPPLLHLRQIHPFRPLHHLLCPPPPPPPPSVPADAPAGGTRHDKSASRDTKHSFPPKQQKPSVGSLPMVRGSQLPMARGSQLSSHGPTGRVETEEERRLRKKREYEKQKQEEKRHLQSKESHPHSLHKTHATSSAPKPHGSIAGSRMGERRTAPLLSGERIESRLKKPTTFLCKLKFRNELPDPTAQPKLLPMNTNKDRYTKYAITSLEKMHKPKLFVEPDLGIPLDLLDLSVYNPPKERGTLAPEDEELLRDDEQVTPVKHDGIRRKDRPTDKGVSWLVKTQYISPLSMDAAKMSITEKQAKELRESREGRNLFLENLNSREKQIQAIEESFKASKLRPVHQTNPKLEPVEVLPLLPDFDRYDDRFVMAAFDGDPTADSEIYNKLDQPVRDELESQAIMKSFVATGSDPSKPEKFLAYMAPSPYELSKDIYDESEDVSYNWLREYHWDVRGDEDPDNPTTYLVNFDEDAARYVPLPTKLVLQKKKAKEGRSTDEVEHFPVPSKVTVRRRASVSAVEVKEHGGGSSSHVGHPSSKGESSNPKRGKFQNEEIQGRLQKIARRQGSNHFNEDEEMSD</sequence>
<gene>
    <name evidence="5" type="ORF">H6P81_008147</name>
</gene>
<accession>A0AAV7F2F8</accession>
<comment type="similarity">
    <text evidence="2">Belongs to the PAF1 family.</text>
</comment>
<dbReference type="PANTHER" id="PTHR23188:SF12">
    <property type="entry name" value="RNA POLYMERASE II-ASSOCIATED FACTOR 1 HOMOLOG"/>
    <property type="match status" value="1"/>
</dbReference>
<evidence type="ECO:0000313" key="5">
    <source>
        <dbReference type="EMBL" id="KAG9455243.1"/>
    </source>
</evidence>
<dbReference type="AlphaFoldDB" id="A0AAV7F2F8"/>
<evidence type="ECO:0008006" key="7">
    <source>
        <dbReference type="Google" id="ProtNLM"/>
    </source>
</evidence>
<evidence type="ECO:0000256" key="4">
    <source>
        <dbReference type="SAM" id="MobiDB-lite"/>
    </source>
</evidence>
<dbReference type="GO" id="GO:0016593">
    <property type="term" value="C:Cdc73/Paf1 complex"/>
    <property type="evidence" value="ECO:0007669"/>
    <property type="project" value="InterPro"/>
</dbReference>
<name>A0AAV7F2F8_ARIFI</name>
<feature type="compositionally biased region" description="Low complexity" evidence="4">
    <location>
        <begin position="92"/>
        <end position="102"/>
    </location>
</feature>
<dbReference type="PANTHER" id="PTHR23188">
    <property type="entry name" value="RNA POLYMERASE II-ASSOCIATED FACTOR 1 HOMOLOG"/>
    <property type="match status" value="1"/>
</dbReference>
<feature type="region of interest" description="Disordered" evidence="4">
    <location>
        <begin position="91"/>
        <end position="376"/>
    </location>
</feature>
<feature type="compositionally biased region" description="Basic and acidic residues" evidence="4">
    <location>
        <begin position="254"/>
        <end position="266"/>
    </location>
</feature>
<dbReference type="GO" id="GO:0003682">
    <property type="term" value="F:chromatin binding"/>
    <property type="evidence" value="ECO:0007669"/>
    <property type="project" value="TreeGrafter"/>
</dbReference>
<feature type="region of interest" description="Disordered" evidence="4">
    <location>
        <begin position="699"/>
        <end position="789"/>
    </location>
</feature>
<dbReference type="GO" id="GO:0000993">
    <property type="term" value="F:RNA polymerase II complex binding"/>
    <property type="evidence" value="ECO:0007669"/>
    <property type="project" value="TreeGrafter"/>
</dbReference>
<keyword evidence="6" id="KW-1185">Reference proteome</keyword>
<protein>
    <recommendedName>
        <fullName evidence="7">Protein PAF1 homolog</fullName>
    </recommendedName>
</protein>
<feature type="compositionally biased region" description="Basic and acidic residues" evidence="4">
    <location>
        <begin position="703"/>
        <end position="712"/>
    </location>
</feature>
<feature type="compositionally biased region" description="Low complexity" evidence="4">
    <location>
        <begin position="740"/>
        <end position="750"/>
    </location>
</feature>
<evidence type="ECO:0000256" key="2">
    <source>
        <dbReference type="ARBA" id="ARBA00007560"/>
    </source>
</evidence>
<feature type="compositionally biased region" description="Basic and acidic residues" evidence="4">
    <location>
        <begin position="305"/>
        <end position="337"/>
    </location>
</feature>
<dbReference type="GO" id="GO:0006368">
    <property type="term" value="P:transcription elongation by RNA polymerase II"/>
    <property type="evidence" value="ECO:0007669"/>
    <property type="project" value="InterPro"/>
</dbReference>
<dbReference type="EMBL" id="JAINDJ010000003">
    <property type="protein sequence ID" value="KAG9455243.1"/>
    <property type="molecule type" value="Genomic_DNA"/>
</dbReference>
<dbReference type="Proteomes" id="UP000825729">
    <property type="component" value="Unassembled WGS sequence"/>
</dbReference>
<evidence type="ECO:0000313" key="6">
    <source>
        <dbReference type="Proteomes" id="UP000825729"/>
    </source>
</evidence>
<dbReference type="Pfam" id="PF03985">
    <property type="entry name" value="Paf1"/>
    <property type="match status" value="1"/>
</dbReference>
<comment type="caution">
    <text evidence="5">The sequence shown here is derived from an EMBL/GenBank/DDBJ whole genome shotgun (WGS) entry which is preliminary data.</text>
</comment>
<feature type="compositionally biased region" description="Pro residues" evidence="4">
    <location>
        <begin position="200"/>
        <end position="218"/>
    </location>
</feature>
<feature type="compositionally biased region" description="Low complexity" evidence="4">
    <location>
        <begin position="146"/>
        <end position="157"/>
    </location>
</feature>
<feature type="compositionally biased region" description="Pro residues" evidence="4">
    <location>
        <begin position="158"/>
        <end position="174"/>
    </location>
</feature>
<feature type="compositionally biased region" description="Pro residues" evidence="4">
    <location>
        <begin position="133"/>
        <end position="145"/>
    </location>
</feature>
<feature type="compositionally biased region" description="Low complexity" evidence="4">
    <location>
        <begin position="175"/>
        <end position="186"/>
    </location>
</feature>
<dbReference type="InterPro" id="IPR007133">
    <property type="entry name" value="RNA_pol_II-assoc_Paf1"/>
</dbReference>